<reference evidence="9" key="1">
    <citation type="submission" date="2020-12" db="EMBL/GenBank/DDBJ databases">
        <title>Devosia sp. MSA67 isolated from Mo River.</title>
        <authorList>
            <person name="Ma F."/>
            <person name="Zi Z."/>
        </authorList>
    </citation>
    <scope>NUCLEOTIDE SEQUENCE</scope>
    <source>
        <strain evidence="9">MSA67</strain>
    </source>
</reference>
<dbReference type="InterPro" id="IPR050388">
    <property type="entry name" value="ABC_Ni/Peptide_Import"/>
</dbReference>
<evidence type="ECO:0000256" key="7">
    <source>
        <dbReference type="ARBA" id="ARBA00023136"/>
    </source>
</evidence>
<keyword evidence="5" id="KW-0547">Nucleotide-binding</keyword>
<evidence type="ECO:0000256" key="2">
    <source>
        <dbReference type="ARBA" id="ARBA00005417"/>
    </source>
</evidence>
<evidence type="ECO:0000313" key="9">
    <source>
        <dbReference type="EMBL" id="MBJ3784997.1"/>
    </source>
</evidence>
<evidence type="ECO:0000259" key="8">
    <source>
        <dbReference type="PROSITE" id="PS50893"/>
    </source>
</evidence>
<dbReference type="InterPro" id="IPR013563">
    <property type="entry name" value="Oligopep_ABC_C"/>
</dbReference>
<dbReference type="RefSeq" id="WP_198876208.1">
    <property type="nucleotide sequence ID" value="NZ_JAEKMH010000002.1"/>
</dbReference>
<protein>
    <submittedName>
        <fullName evidence="9">ABC transporter ATP-binding protein</fullName>
    </submittedName>
</protein>
<dbReference type="GO" id="GO:0005524">
    <property type="term" value="F:ATP binding"/>
    <property type="evidence" value="ECO:0007669"/>
    <property type="project" value="UniProtKB-KW"/>
</dbReference>
<comment type="caution">
    <text evidence="9">The sequence shown here is derived from an EMBL/GenBank/DDBJ whole genome shotgun (WGS) entry which is preliminary data.</text>
</comment>
<dbReference type="InterPro" id="IPR003439">
    <property type="entry name" value="ABC_transporter-like_ATP-bd"/>
</dbReference>
<dbReference type="AlphaFoldDB" id="A0A934MHE6"/>
<dbReference type="Pfam" id="PF08352">
    <property type="entry name" value="oligo_HPY"/>
    <property type="match status" value="1"/>
</dbReference>
<dbReference type="InterPro" id="IPR003593">
    <property type="entry name" value="AAA+_ATPase"/>
</dbReference>
<dbReference type="InterPro" id="IPR027417">
    <property type="entry name" value="P-loop_NTPase"/>
</dbReference>
<dbReference type="PANTHER" id="PTHR43297">
    <property type="entry name" value="OLIGOPEPTIDE TRANSPORT ATP-BINDING PROTEIN APPD"/>
    <property type="match status" value="1"/>
</dbReference>
<dbReference type="PROSITE" id="PS00211">
    <property type="entry name" value="ABC_TRANSPORTER_1"/>
    <property type="match status" value="1"/>
</dbReference>
<proteinExistence type="inferred from homology"/>
<accession>A0A934MHE6</accession>
<keyword evidence="3" id="KW-0813">Transport</keyword>
<dbReference type="GO" id="GO:0015833">
    <property type="term" value="P:peptide transport"/>
    <property type="evidence" value="ECO:0007669"/>
    <property type="project" value="InterPro"/>
</dbReference>
<evidence type="ECO:0000256" key="3">
    <source>
        <dbReference type="ARBA" id="ARBA00022448"/>
    </source>
</evidence>
<dbReference type="Gene3D" id="3.40.50.300">
    <property type="entry name" value="P-loop containing nucleotide triphosphate hydrolases"/>
    <property type="match status" value="1"/>
</dbReference>
<keyword evidence="7" id="KW-0472">Membrane</keyword>
<dbReference type="FunFam" id="3.40.50.300:FF:000016">
    <property type="entry name" value="Oligopeptide ABC transporter ATP-binding component"/>
    <property type="match status" value="1"/>
</dbReference>
<keyword evidence="10" id="KW-1185">Reference proteome</keyword>
<gene>
    <name evidence="9" type="ORF">JEQ47_09720</name>
</gene>
<dbReference type="InterPro" id="IPR017871">
    <property type="entry name" value="ABC_transporter-like_CS"/>
</dbReference>
<dbReference type="SMART" id="SM00382">
    <property type="entry name" value="AAA"/>
    <property type="match status" value="1"/>
</dbReference>
<dbReference type="CDD" id="cd03257">
    <property type="entry name" value="ABC_NikE_OppD_transporters"/>
    <property type="match status" value="1"/>
</dbReference>
<evidence type="ECO:0000313" key="10">
    <source>
        <dbReference type="Proteomes" id="UP000602124"/>
    </source>
</evidence>
<dbReference type="NCBIfam" id="TIGR01727">
    <property type="entry name" value="oligo_HPY"/>
    <property type="match status" value="1"/>
</dbReference>
<dbReference type="PANTHER" id="PTHR43297:SF2">
    <property type="entry name" value="DIPEPTIDE TRANSPORT ATP-BINDING PROTEIN DPPD"/>
    <property type="match status" value="1"/>
</dbReference>
<dbReference type="GO" id="GO:0005886">
    <property type="term" value="C:plasma membrane"/>
    <property type="evidence" value="ECO:0007669"/>
    <property type="project" value="UniProtKB-SubCell"/>
</dbReference>
<evidence type="ECO:0000256" key="4">
    <source>
        <dbReference type="ARBA" id="ARBA00022475"/>
    </source>
</evidence>
<dbReference type="Pfam" id="PF00005">
    <property type="entry name" value="ABC_tran"/>
    <property type="match status" value="1"/>
</dbReference>
<keyword evidence="4" id="KW-1003">Cell membrane</keyword>
<dbReference type="GO" id="GO:0016887">
    <property type="term" value="F:ATP hydrolysis activity"/>
    <property type="evidence" value="ECO:0007669"/>
    <property type="project" value="InterPro"/>
</dbReference>
<organism evidence="9 10">
    <name type="scientific">Devosia sediminis</name>
    <dbReference type="NCBI Taxonomy" id="2798801"/>
    <lineage>
        <taxon>Bacteria</taxon>
        <taxon>Pseudomonadati</taxon>
        <taxon>Pseudomonadota</taxon>
        <taxon>Alphaproteobacteria</taxon>
        <taxon>Hyphomicrobiales</taxon>
        <taxon>Devosiaceae</taxon>
        <taxon>Devosia</taxon>
    </lineage>
</organism>
<evidence type="ECO:0000256" key="1">
    <source>
        <dbReference type="ARBA" id="ARBA00004417"/>
    </source>
</evidence>
<evidence type="ECO:0000256" key="6">
    <source>
        <dbReference type="ARBA" id="ARBA00022840"/>
    </source>
</evidence>
<dbReference type="EMBL" id="JAEKMH010000002">
    <property type="protein sequence ID" value="MBJ3784997.1"/>
    <property type="molecule type" value="Genomic_DNA"/>
</dbReference>
<dbReference type="SUPFAM" id="SSF52540">
    <property type="entry name" value="P-loop containing nucleoside triphosphate hydrolases"/>
    <property type="match status" value="1"/>
</dbReference>
<evidence type="ECO:0000256" key="5">
    <source>
        <dbReference type="ARBA" id="ARBA00022741"/>
    </source>
</evidence>
<keyword evidence="6 9" id="KW-0067">ATP-binding</keyword>
<dbReference type="Proteomes" id="UP000602124">
    <property type="component" value="Unassembled WGS sequence"/>
</dbReference>
<feature type="domain" description="ABC transporter" evidence="8">
    <location>
        <begin position="10"/>
        <end position="259"/>
    </location>
</feature>
<dbReference type="PROSITE" id="PS50893">
    <property type="entry name" value="ABC_TRANSPORTER_2"/>
    <property type="match status" value="1"/>
</dbReference>
<name>A0A934MHE6_9HYPH</name>
<sequence length="329" mass="35419">MTDFSNTPVVDVEDLSVTFQREGNSIRAVNGISFSLRRGEVLTVIGESGSGKSVMLRTVLGLIPSYARIGGKVQVKGVDIAGLNAEQRSAMRGRDVSMIFQEPATAFDPVYTVGEQIAETIVRHEGTSQITAMARAKDLLDLVAIPSAERRLKNFPHEMSGGMRQRAMIALALACNPSVLLADEPTTALDATVQIQLLVLLRKLQRELDMALIFVTHDMGVAAEISDRVAVMYAGRFVETGTVEDVLLAPTHPYTRGLLSSTVHAGMRGQTLQTITGSPPDLRRLPKGCSFAPRCTQAMDACRLDSPMARQVGGNHMAACLRVGELATA</sequence>
<comment type="similarity">
    <text evidence="2">Belongs to the ABC transporter superfamily.</text>
</comment>
<comment type="subcellular location">
    <subcellularLocation>
        <location evidence="1">Cell inner membrane</location>
        <topology evidence="1">Peripheral membrane protein</topology>
    </subcellularLocation>
</comment>
<dbReference type="GO" id="GO:0055085">
    <property type="term" value="P:transmembrane transport"/>
    <property type="evidence" value="ECO:0007669"/>
    <property type="project" value="UniProtKB-ARBA"/>
</dbReference>